<dbReference type="GO" id="GO:0016780">
    <property type="term" value="F:phosphotransferase activity, for other substituted phosphate groups"/>
    <property type="evidence" value="ECO:0007669"/>
    <property type="project" value="InterPro"/>
</dbReference>
<dbReference type="OrthoDB" id="9783652at2"/>
<feature type="transmembrane region" description="Helical" evidence="8">
    <location>
        <begin position="49"/>
        <end position="71"/>
    </location>
</feature>
<dbReference type="GO" id="GO:0071555">
    <property type="term" value="P:cell wall organization"/>
    <property type="evidence" value="ECO:0007669"/>
    <property type="project" value="TreeGrafter"/>
</dbReference>
<dbReference type="STRING" id="234267.Acid_4658"/>
<dbReference type="eggNOG" id="COG0472">
    <property type="taxonomic scope" value="Bacteria"/>
</dbReference>
<keyword evidence="6 8" id="KW-0472">Membrane</keyword>
<proteinExistence type="predicted"/>
<feature type="binding site" evidence="7">
    <location>
        <position position="158"/>
    </location>
    <ligand>
        <name>Mg(2+)</name>
        <dbReference type="ChEBI" id="CHEBI:18420"/>
    </ligand>
</feature>
<keyword evidence="3 9" id="KW-0808">Transferase</keyword>
<feature type="transmembrane region" description="Helical" evidence="8">
    <location>
        <begin position="166"/>
        <end position="184"/>
    </location>
</feature>
<feature type="transmembrane region" description="Helical" evidence="8">
    <location>
        <begin position="295"/>
        <end position="313"/>
    </location>
</feature>
<evidence type="ECO:0000313" key="9">
    <source>
        <dbReference type="EMBL" id="ABJ85617.1"/>
    </source>
</evidence>
<sequence length="479" mass="51028" precursor="true">MLVLFDVSCLAFLFALVLTPWVRNAANRLGLVDKPDAARKMHLVSVPRVGGVGVALAYALALVFVAFAPYRNLSVDVPGSIDAALKLAPAAIVILLIGLADDIRGLRPWHKLLGEVVAAILAYQAGFGVSVFRGQPVGEWVSPVLTVLWLVGCCNALNLIDGIDGLAAGVGIFATLTAFVAALVHNSLELALVTAPLIGALLGFLRYNFNPASIFLGDSGSLLIGFLLGCFGAMWSQKSATLLGMTAPLIALAMPLLDTALAIARRFLRRQPIFGADRGHIHHRLLDRGLTPRRVALLLYGACGLAAAFSLIQDVGHDQFGGLIIILFCGAAWVGVQHLGYAEFGVASRLVLRGSFRSMVNAQLRLQQFERNLATAVGLDDAWTLISAGAEEFGWTGVRLQLCGRIWDSTPNVESAAYWQVRVPLPEGQYLNLSSDPAVDIHPVLLASFPKLLEKFLVSRYAATPEIPATAPAATGVEA</sequence>
<dbReference type="HOGENOM" id="CLU_023982_2_1_0"/>
<evidence type="ECO:0000256" key="1">
    <source>
        <dbReference type="ARBA" id="ARBA00004651"/>
    </source>
</evidence>
<gene>
    <name evidence="9" type="ordered locus">Acid_4658</name>
</gene>
<feature type="transmembrane region" description="Helical" evidence="8">
    <location>
        <begin position="319"/>
        <end position="336"/>
    </location>
</feature>
<feature type="binding site" evidence="7">
    <location>
        <position position="218"/>
    </location>
    <ligand>
        <name>Mg(2+)</name>
        <dbReference type="ChEBI" id="CHEBI:18420"/>
    </ligand>
</feature>
<dbReference type="GO" id="GO:0044038">
    <property type="term" value="P:cell wall macromolecule biosynthetic process"/>
    <property type="evidence" value="ECO:0007669"/>
    <property type="project" value="TreeGrafter"/>
</dbReference>
<feature type="transmembrane region" description="Helical" evidence="8">
    <location>
        <begin position="242"/>
        <end position="264"/>
    </location>
</feature>
<reference evidence="9" key="1">
    <citation type="submission" date="2006-10" db="EMBL/GenBank/DDBJ databases">
        <title>Complete sequence of Solibacter usitatus Ellin6076.</title>
        <authorList>
            <consortium name="US DOE Joint Genome Institute"/>
            <person name="Copeland A."/>
            <person name="Lucas S."/>
            <person name="Lapidus A."/>
            <person name="Barry K."/>
            <person name="Detter J.C."/>
            <person name="Glavina del Rio T."/>
            <person name="Hammon N."/>
            <person name="Israni S."/>
            <person name="Dalin E."/>
            <person name="Tice H."/>
            <person name="Pitluck S."/>
            <person name="Thompson L.S."/>
            <person name="Brettin T."/>
            <person name="Bruce D."/>
            <person name="Han C."/>
            <person name="Tapia R."/>
            <person name="Gilna P."/>
            <person name="Schmutz J."/>
            <person name="Larimer F."/>
            <person name="Land M."/>
            <person name="Hauser L."/>
            <person name="Kyrpides N."/>
            <person name="Mikhailova N."/>
            <person name="Janssen P.H."/>
            <person name="Kuske C.R."/>
            <person name="Richardson P."/>
        </authorList>
    </citation>
    <scope>NUCLEOTIDE SEQUENCE</scope>
    <source>
        <strain evidence="9">Ellin6076</strain>
    </source>
</reference>
<protein>
    <submittedName>
        <fullName evidence="9">Glycosyl transferase, family 4</fullName>
    </submittedName>
</protein>
<dbReference type="KEGG" id="sus:Acid_4658"/>
<dbReference type="InParanoid" id="Q01XJ8"/>
<evidence type="ECO:0000256" key="8">
    <source>
        <dbReference type="SAM" id="Phobius"/>
    </source>
</evidence>
<dbReference type="GO" id="GO:0005886">
    <property type="term" value="C:plasma membrane"/>
    <property type="evidence" value="ECO:0007669"/>
    <property type="project" value="UniProtKB-SubCell"/>
</dbReference>
<dbReference type="AlphaFoldDB" id="Q01XJ8"/>
<feature type="transmembrane region" description="Helical" evidence="8">
    <location>
        <begin position="140"/>
        <end position="159"/>
    </location>
</feature>
<dbReference type="CDD" id="cd06853">
    <property type="entry name" value="GT_WecA_like"/>
    <property type="match status" value="1"/>
</dbReference>
<keyword evidence="7" id="KW-0460">Magnesium</keyword>
<feature type="transmembrane region" description="Helical" evidence="8">
    <location>
        <begin position="190"/>
        <end position="207"/>
    </location>
</feature>
<evidence type="ECO:0000256" key="3">
    <source>
        <dbReference type="ARBA" id="ARBA00022679"/>
    </source>
</evidence>
<dbReference type="EMBL" id="CP000473">
    <property type="protein sequence ID" value="ABJ85617.1"/>
    <property type="molecule type" value="Genomic_DNA"/>
</dbReference>
<dbReference type="Pfam" id="PF00953">
    <property type="entry name" value="Glycos_transf_4"/>
    <property type="match status" value="1"/>
</dbReference>
<organism evidence="9">
    <name type="scientific">Solibacter usitatus (strain Ellin6076)</name>
    <dbReference type="NCBI Taxonomy" id="234267"/>
    <lineage>
        <taxon>Bacteria</taxon>
        <taxon>Pseudomonadati</taxon>
        <taxon>Acidobacteriota</taxon>
        <taxon>Terriglobia</taxon>
        <taxon>Bryobacterales</taxon>
        <taxon>Solibacteraceae</taxon>
        <taxon>Candidatus Solibacter</taxon>
    </lineage>
</organism>
<accession>Q01XJ8</accession>
<evidence type="ECO:0000256" key="2">
    <source>
        <dbReference type="ARBA" id="ARBA00022475"/>
    </source>
</evidence>
<dbReference type="FunCoup" id="Q01XJ8">
    <property type="interactions" value="331"/>
</dbReference>
<evidence type="ECO:0000256" key="4">
    <source>
        <dbReference type="ARBA" id="ARBA00022692"/>
    </source>
</evidence>
<comment type="subcellular location">
    <subcellularLocation>
        <location evidence="1">Cell membrane</location>
        <topology evidence="1">Multi-pass membrane protein</topology>
    </subcellularLocation>
</comment>
<feature type="transmembrane region" description="Helical" evidence="8">
    <location>
        <begin position="83"/>
        <end position="100"/>
    </location>
</feature>
<evidence type="ECO:0000256" key="5">
    <source>
        <dbReference type="ARBA" id="ARBA00022989"/>
    </source>
</evidence>
<dbReference type="PANTHER" id="PTHR22926">
    <property type="entry name" value="PHOSPHO-N-ACETYLMURAMOYL-PENTAPEPTIDE-TRANSFERASE"/>
    <property type="match status" value="1"/>
</dbReference>
<keyword evidence="4 8" id="KW-0812">Transmembrane</keyword>
<dbReference type="InterPro" id="IPR000715">
    <property type="entry name" value="Glycosyl_transferase_4"/>
</dbReference>
<keyword evidence="5 8" id="KW-1133">Transmembrane helix</keyword>
<keyword evidence="2" id="KW-1003">Cell membrane</keyword>
<comment type="cofactor">
    <cofactor evidence="7">
        <name>Mg(2+)</name>
        <dbReference type="ChEBI" id="CHEBI:18420"/>
    </cofactor>
</comment>
<name>Q01XJ8_SOLUE</name>
<dbReference type="InterPro" id="IPR018480">
    <property type="entry name" value="PNAcMuramoyl-5peptid_Trfase_CS"/>
</dbReference>
<dbReference type="PROSITE" id="PS01348">
    <property type="entry name" value="MRAY_2"/>
    <property type="match status" value="1"/>
</dbReference>
<keyword evidence="7" id="KW-0479">Metal-binding</keyword>
<feature type="transmembrane region" description="Helical" evidence="8">
    <location>
        <begin position="214"/>
        <end position="236"/>
    </location>
</feature>
<evidence type="ECO:0000256" key="6">
    <source>
        <dbReference type="ARBA" id="ARBA00023136"/>
    </source>
</evidence>
<evidence type="ECO:0000256" key="7">
    <source>
        <dbReference type="PIRSR" id="PIRSR600715-1"/>
    </source>
</evidence>
<dbReference type="GO" id="GO:0009103">
    <property type="term" value="P:lipopolysaccharide biosynthetic process"/>
    <property type="evidence" value="ECO:0007669"/>
    <property type="project" value="TreeGrafter"/>
</dbReference>
<dbReference type="PANTHER" id="PTHR22926:SF3">
    <property type="entry name" value="UNDECAPRENYL-PHOSPHATE ALPHA-N-ACETYLGLUCOSAMINYL 1-PHOSPHATE TRANSFERASE"/>
    <property type="match status" value="1"/>
</dbReference>
<dbReference type="GO" id="GO:0046872">
    <property type="term" value="F:metal ion binding"/>
    <property type="evidence" value="ECO:0007669"/>
    <property type="project" value="UniProtKB-KW"/>
</dbReference>